<feature type="region of interest" description="Disordered" evidence="13">
    <location>
        <begin position="336"/>
        <end position="398"/>
    </location>
</feature>
<dbReference type="PANTHER" id="PTHR31728:SF2">
    <property type="entry name" value="BRCA1-A COMPLEX SUBUNIT ABRAXAS 1"/>
    <property type="match status" value="1"/>
</dbReference>
<dbReference type="PROSITE" id="PS50249">
    <property type="entry name" value="MPN"/>
    <property type="match status" value="1"/>
</dbReference>
<feature type="domain" description="MPN" evidence="14">
    <location>
        <begin position="9"/>
        <end position="163"/>
    </location>
</feature>
<reference evidence="15 16" key="1">
    <citation type="submission" date="2020-06" db="EMBL/GenBank/DDBJ databases">
        <authorList>
            <consortium name="Wellcome Sanger Institute Data Sharing"/>
        </authorList>
    </citation>
    <scope>NUCLEOTIDE SEQUENCE [LARGE SCALE GENOMIC DNA]</scope>
</reference>
<gene>
    <name evidence="15" type="primary">ABRAXAS1</name>
</gene>
<evidence type="ECO:0000256" key="11">
    <source>
        <dbReference type="ARBA" id="ARBA00030777"/>
    </source>
</evidence>
<dbReference type="Pfam" id="PF21125">
    <property type="entry name" value="MPN_2A_DUB_like"/>
    <property type="match status" value="1"/>
</dbReference>
<dbReference type="GeneTree" id="ENSGT00530000063424"/>
<dbReference type="InterPro" id="IPR023238">
    <property type="entry name" value="FAM175"/>
</dbReference>
<dbReference type="GO" id="GO:0008017">
    <property type="term" value="F:microtubule binding"/>
    <property type="evidence" value="ECO:0007669"/>
    <property type="project" value="TreeGrafter"/>
</dbReference>
<dbReference type="GO" id="GO:0006325">
    <property type="term" value="P:chromatin organization"/>
    <property type="evidence" value="ECO:0007669"/>
    <property type="project" value="UniProtKB-KW"/>
</dbReference>
<keyword evidence="7 12" id="KW-0175">Coiled coil</keyword>
<dbReference type="GO" id="GO:0070536">
    <property type="term" value="P:protein K63-linked deubiquitination"/>
    <property type="evidence" value="ECO:0007669"/>
    <property type="project" value="TreeGrafter"/>
</dbReference>
<feature type="compositionally biased region" description="Polar residues" evidence="13">
    <location>
        <begin position="383"/>
        <end position="398"/>
    </location>
</feature>
<keyword evidence="9" id="KW-0539">Nucleus</keyword>
<evidence type="ECO:0000256" key="2">
    <source>
        <dbReference type="ARBA" id="ARBA00007890"/>
    </source>
</evidence>
<dbReference type="InterPro" id="IPR037518">
    <property type="entry name" value="MPN"/>
</dbReference>
<keyword evidence="8" id="KW-0234">DNA repair</keyword>
<evidence type="ECO:0000256" key="4">
    <source>
        <dbReference type="ARBA" id="ARBA00022553"/>
    </source>
</evidence>
<reference evidence="15" key="2">
    <citation type="submission" date="2025-08" db="UniProtKB">
        <authorList>
            <consortium name="Ensembl"/>
        </authorList>
    </citation>
    <scope>IDENTIFICATION</scope>
</reference>
<evidence type="ECO:0000313" key="15">
    <source>
        <dbReference type="Ensembl" id="ENSDCDP00010022576.1"/>
    </source>
</evidence>
<feature type="coiled-coil region" evidence="12">
    <location>
        <begin position="222"/>
        <end position="263"/>
    </location>
</feature>
<protein>
    <recommendedName>
        <fullName evidence="3">BRCA1-A complex subunit Abraxas 1</fullName>
    </recommendedName>
    <alternativeName>
        <fullName evidence="11">Coiled-coil domain-containing protein 98</fullName>
    </alternativeName>
    <alternativeName>
        <fullName evidence="10">Protein FAM175A</fullName>
    </alternativeName>
</protein>
<dbReference type="GO" id="GO:0005634">
    <property type="term" value="C:nucleus"/>
    <property type="evidence" value="ECO:0007669"/>
    <property type="project" value="UniProtKB-SubCell"/>
</dbReference>
<reference evidence="15" key="3">
    <citation type="submission" date="2025-09" db="UniProtKB">
        <authorList>
            <consortium name="Ensembl"/>
        </authorList>
    </citation>
    <scope>IDENTIFICATION</scope>
</reference>
<evidence type="ECO:0000256" key="9">
    <source>
        <dbReference type="ARBA" id="ARBA00023242"/>
    </source>
</evidence>
<evidence type="ECO:0000256" key="3">
    <source>
        <dbReference type="ARBA" id="ARBA00013672"/>
    </source>
</evidence>
<evidence type="ECO:0000313" key="16">
    <source>
        <dbReference type="Proteomes" id="UP000694580"/>
    </source>
</evidence>
<dbReference type="PRINTS" id="PR02052">
    <property type="entry name" value="ABRAXAS"/>
</dbReference>
<keyword evidence="5" id="KW-0227">DNA damage</keyword>
<evidence type="ECO:0000256" key="6">
    <source>
        <dbReference type="ARBA" id="ARBA00022853"/>
    </source>
</evidence>
<evidence type="ECO:0000256" key="1">
    <source>
        <dbReference type="ARBA" id="ARBA00004123"/>
    </source>
</evidence>
<keyword evidence="6" id="KW-0156">Chromatin regulator</keyword>
<dbReference type="AlphaFoldDB" id="A0AAY4BQY4"/>
<comment type="subcellular location">
    <subcellularLocation>
        <location evidence="1">Nucleus</location>
    </subcellularLocation>
</comment>
<sequence length="398" mass="45402">MIMEDLNTTVRVSGFVLSSLMFQHFNSDSDAEGFIIGESIGEEKNSITDSQIEHIQFEHTINIQKHVCCHKPNSFYNSVGDVNPDDLRRILSNYKEENVIGWYRQRRNSSQQMTFREQTVHQNLKKFLANEELLFLLLTPSEATVSGSTHRLEYSVYQSLGRQLYSVPVHVSNLGILEQHDYWRISATCAALSQSQAIKKHRSKFFACDGTLDEVETVSSMNDTLLEELKAASEKVEKTEKLVEKLQTEVSALRKQISKKNQKRVFELSAPEEPEENVLLCESLRTLFPSRPLLRTQTLTRQGSPVPELCCSVPHNINVPETLPFIFSYHQAQERKRKSASYTKPFGKRPPSELLESRRKKRSTTGGERSFSDSEADTEEEFVTSQNGNLDVSNSPVF</sequence>
<evidence type="ECO:0000256" key="7">
    <source>
        <dbReference type="ARBA" id="ARBA00023054"/>
    </source>
</evidence>
<dbReference type="GeneID" id="114786307"/>
<comment type="similarity">
    <text evidence="2">Belongs to the FAM175 family. Abraxas subfamily.</text>
</comment>
<dbReference type="PANTHER" id="PTHR31728">
    <property type="entry name" value="ABRAXAS FAMILY MEMBER"/>
    <property type="match status" value="1"/>
</dbReference>
<dbReference type="GO" id="GO:0031593">
    <property type="term" value="F:polyubiquitin modification-dependent protein binding"/>
    <property type="evidence" value="ECO:0007669"/>
    <property type="project" value="TreeGrafter"/>
</dbReference>
<evidence type="ECO:0000256" key="10">
    <source>
        <dbReference type="ARBA" id="ARBA00030629"/>
    </source>
</evidence>
<evidence type="ECO:0000256" key="8">
    <source>
        <dbReference type="ARBA" id="ARBA00023204"/>
    </source>
</evidence>
<keyword evidence="16" id="KW-1185">Reference proteome</keyword>
<dbReference type="Proteomes" id="UP000694580">
    <property type="component" value="Chromosome 3"/>
</dbReference>
<proteinExistence type="inferred from homology"/>
<keyword evidence="4" id="KW-0597">Phosphoprotein</keyword>
<dbReference type="RefSeq" id="XP_028829150.1">
    <property type="nucleotide sequence ID" value="XM_028973317.1"/>
</dbReference>
<dbReference type="GO" id="GO:0090307">
    <property type="term" value="P:mitotic spindle assembly"/>
    <property type="evidence" value="ECO:0007669"/>
    <property type="project" value="TreeGrafter"/>
</dbReference>
<dbReference type="Ensembl" id="ENSDCDT00010027040.1">
    <property type="protein sequence ID" value="ENSDCDP00010022576.1"/>
    <property type="gene ID" value="ENSDCDG00010013415.1"/>
</dbReference>
<evidence type="ECO:0000256" key="12">
    <source>
        <dbReference type="SAM" id="Coils"/>
    </source>
</evidence>
<name>A0AAY4BQY4_9TELE</name>
<evidence type="ECO:0000259" key="14">
    <source>
        <dbReference type="PROSITE" id="PS50249"/>
    </source>
</evidence>
<evidence type="ECO:0000256" key="13">
    <source>
        <dbReference type="SAM" id="MobiDB-lite"/>
    </source>
</evidence>
<accession>A0AAY4BQY4</accession>
<dbReference type="InterPro" id="IPR023239">
    <property type="entry name" value="BRISC_Abraxas1"/>
</dbReference>
<dbReference type="PRINTS" id="PR02051">
    <property type="entry name" value="PROTEINF175"/>
</dbReference>
<organism evidence="15 16">
    <name type="scientific">Denticeps clupeoides</name>
    <name type="common">denticle herring</name>
    <dbReference type="NCBI Taxonomy" id="299321"/>
    <lineage>
        <taxon>Eukaryota</taxon>
        <taxon>Metazoa</taxon>
        <taxon>Chordata</taxon>
        <taxon>Craniata</taxon>
        <taxon>Vertebrata</taxon>
        <taxon>Euteleostomi</taxon>
        <taxon>Actinopterygii</taxon>
        <taxon>Neopterygii</taxon>
        <taxon>Teleostei</taxon>
        <taxon>Clupei</taxon>
        <taxon>Clupeiformes</taxon>
        <taxon>Denticipitoidei</taxon>
        <taxon>Denticipitidae</taxon>
        <taxon>Denticeps</taxon>
    </lineage>
</organism>
<dbReference type="GO" id="GO:0008608">
    <property type="term" value="P:attachment of spindle microtubules to kinetochore"/>
    <property type="evidence" value="ECO:0007669"/>
    <property type="project" value="TreeGrafter"/>
</dbReference>
<evidence type="ECO:0000256" key="5">
    <source>
        <dbReference type="ARBA" id="ARBA00022763"/>
    </source>
</evidence>
<dbReference type="CDD" id="cd23523">
    <property type="entry name" value="Abraxas_1"/>
    <property type="match status" value="1"/>
</dbReference>
<dbReference type="GO" id="GO:0006281">
    <property type="term" value="P:DNA repair"/>
    <property type="evidence" value="ECO:0007669"/>
    <property type="project" value="UniProtKB-KW"/>
</dbReference>